<sequence>MEQEIEHPQKQQTTYYSGKKKSHTIKKEVRVNDKKRIIQVSKSYPGCTGL</sequence>
<feature type="domain" description="DDE Tnp4" evidence="4">
    <location>
        <begin position="2"/>
        <end position="47"/>
    </location>
</feature>
<organism evidence="5 6">
    <name type="scientific">Candidatus Xenolissoclinum pacificiensis L6</name>
    <dbReference type="NCBI Taxonomy" id="1401685"/>
    <lineage>
        <taxon>Bacteria</taxon>
        <taxon>Pseudomonadati</taxon>
        <taxon>Pseudomonadota</taxon>
        <taxon>Alphaproteobacteria</taxon>
        <taxon>Rickettsiales</taxon>
        <taxon>Anaplasmataceae</taxon>
        <taxon>Candidatus Xenolissoclinum</taxon>
    </lineage>
</organism>
<comment type="caution">
    <text evidence="5">The sequence shown here is derived from an EMBL/GenBank/DDBJ whole genome shotgun (WGS) entry which is preliminary data.</text>
</comment>
<evidence type="ECO:0000256" key="1">
    <source>
        <dbReference type="ARBA" id="ARBA00001968"/>
    </source>
</evidence>
<evidence type="ECO:0000256" key="3">
    <source>
        <dbReference type="SAM" id="MobiDB-lite"/>
    </source>
</evidence>
<dbReference type="InterPro" id="IPR027806">
    <property type="entry name" value="HARBI1_dom"/>
</dbReference>
<dbReference type="AlphaFoldDB" id="W2V2D8"/>
<evidence type="ECO:0000313" key="5">
    <source>
        <dbReference type="EMBL" id="ETO91817.1"/>
    </source>
</evidence>
<comment type="cofactor">
    <cofactor evidence="1">
        <name>a divalent metal cation</name>
        <dbReference type="ChEBI" id="CHEBI:60240"/>
    </cofactor>
</comment>
<dbReference type="GO" id="GO:0046872">
    <property type="term" value="F:metal ion binding"/>
    <property type="evidence" value="ECO:0007669"/>
    <property type="project" value="UniProtKB-KW"/>
</dbReference>
<protein>
    <recommendedName>
        <fullName evidence="4">DDE Tnp4 domain-containing protein</fullName>
    </recommendedName>
</protein>
<gene>
    <name evidence="5" type="ORF">P857_995</name>
</gene>
<name>W2V2D8_9RICK</name>
<evidence type="ECO:0000313" key="6">
    <source>
        <dbReference type="Proteomes" id="UP000018951"/>
    </source>
</evidence>
<evidence type="ECO:0000259" key="4">
    <source>
        <dbReference type="Pfam" id="PF13359"/>
    </source>
</evidence>
<proteinExistence type="predicted"/>
<dbReference type="EMBL" id="AXCJ01000001">
    <property type="protein sequence ID" value="ETO91817.1"/>
    <property type="molecule type" value="Genomic_DNA"/>
</dbReference>
<accession>W2V2D8</accession>
<dbReference type="Proteomes" id="UP000018951">
    <property type="component" value="Unassembled WGS sequence"/>
</dbReference>
<reference evidence="5 6" key="1">
    <citation type="journal article" date="2013" name="PLoS ONE">
        <title>Bacterial endosymbiosis in a chordate host: long-term co-evolution and conservation of secondary metabolism.</title>
        <authorList>
            <person name="Kwan J.C."/>
            <person name="Schmidt E.W."/>
        </authorList>
    </citation>
    <scope>NUCLEOTIDE SEQUENCE [LARGE SCALE GENOMIC DNA]</scope>
    <source>
        <strain evidence="6">L6</strain>
    </source>
</reference>
<keyword evidence="2" id="KW-0479">Metal-binding</keyword>
<keyword evidence="6" id="KW-1185">Reference proteome</keyword>
<feature type="region of interest" description="Disordered" evidence="3">
    <location>
        <begin position="1"/>
        <end position="21"/>
    </location>
</feature>
<dbReference type="Pfam" id="PF13359">
    <property type="entry name" value="DDE_Tnp_4"/>
    <property type="match status" value="1"/>
</dbReference>
<evidence type="ECO:0000256" key="2">
    <source>
        <dbReference type="ARBA" id="ARBA00022723"/>
    </source>
</evidence>